<dbReference type="GO" id="GO:0006357">
    <property type="term" value="P:regulation of transcription by RNA polymerase II"/>
    <property type="evidence" value="ECO:0007669"/>
    <property type="project" value="TreeGrafter"/>
</dbReference>
<dbReference type="PANTHER" id="PTHR46169">
    <property type="entry name" value="DNA REPLICATION-RELATED ELEMENT FACTOR, ISOFORM A"/>
    <property type="match status" value="1"/>
</dbReference>
<organism evidence="2 3">
    <name type="scientific">Adineta ricciae</name>
    <name type="common">Rotifer</name>
    <dbReference type="NCBI Taxonomy" id="249248"/>
    <lineage>
        <taxon>Eukaryota</taxon>
        <taxon>Metazoa</taxon>
        <taxon>Spiralia</taxon>
        <taxon>Gnathifera</taxon>
        <taxon>Rotifera</taxon>
        <taxon>Eurotatoria</taxon>
        <taxon>Bdelloidea</taxon>
        <taxon>Adinetida</taxon>
        <taxon>Adinetidae</taxon>
        <taxon>Adineta</taxon>
    </lineage>
</organism>
<feature type="domain" description="HAT C-terminal dimerisation" evidence="1">
    <location>
        <begin position="305"/>
        <end position="367"/>
    </location>
</feature>
<gene>
    <name evidence="2" type="ORF">XAT740_LOCUS59238</name>
</gene>
<dbReference type="Pfam" id="PF05699">
    <property type="entry name" value="Dimer_Tnp_hAT"/>
    <property type="match status" value="1"/>
</dbReference>
<dbReference type="AlphaFoldDB" id="A0A816GEM4"/>
<dbReference type="EMBL" id="CAJNOR010013575">
    <property type="protein sequence ID" value="CAF1674048.1"/>
    <property type="molecule type" value="Genomic_DNA"/>
</dbReference>
<dbReference type="InterPro" id="IPR012337">
    <property type="entry name" value="RNaseH-like_sf"/>
</dbReference>
<dbReference type="InterPro" id="IPR052717">
    <property type="entry name" value="Vacuolar_transposase_reg"/>
</dbReference>
<dbReference type="PANTHER" id="PTHR46169:SF24">
    <property type="entry name" value="PROTEIN CBG26704"/>
    <property type="match status" value="1"/>
</dbReference>
<dbReference type="InterPro" id="IPR008906">
    <property type="entry name" value="HATC_C_dom"/>
</dbReference>
<comment type="caution">
    <text evidence="2">The sequence shown here is derived from an EMBL/GenBank/DDBJ whole genome shotgun (WGS) entry which is preliminary data.</text>
</comment>
<proteinExistence type="predicted"/>
<dbReference type="SUPFAM" id="SSF53098">
    <property type="entry name" value="Ribonuclease H-like"/>
    <property type="match status" value="1"/>
</dbReference>
<protein>
    <recommendedName>
        <fullName evidence="1">HAT C-terminal dimerisation domain-containing protein</fullName>
    </recommendedName>
</protein>
<evidence type="ECO:0000259" key="1">
    <source>
        <dbReference type="Pfam" id="PF05699"/>
    </source>
</evidence>
<dbReference type="Proteomes" id="UP000663828">
    <property type="component" value="Unassembled WGS sequence"/>
</dbReference>
<reference evidence="2" key="1">
    <citation type="submission" date="2021-02" db="EMBL/GenBank/DDBJ databases">
        <authorList>
            <person name="Nowell W R."/>
        </authorList>
    </citation>
    <scope>NUCLEOTIDE SEQUENCE</scope>
</reference>
<dbReference type="GO" id="GO:0046983">
    <property type="term" value="F:protein dimerization activity"/>
    <property type="evidence" value="ECO:0007669"/>
    <property type="project" value="InterPro"/>
</dbReference>
<evidence type="ECO:0000313" key="2">
    <source>
        <dbReference type="EMBL" id="CAF1674048.1"/>
    </source>
</evidence>
<dbReference type="GO" id="GO:0005634">
    <property type="term" value="C:nucleus"/>
    <property type="evidence" value="ECO:0007669"/>
    <property type="project" value="TreeGrafter"/>
</dbReference>
<sequence length="368" mass="42321">VLERHLADFGINNLSMVNIVSDRGSNFVAAFRDLNPLFCFAHRLNNIDKLTFFQNVQRKKKQASNITTGTIKAAPERVKFNEQYVASSNGNNCLSSEGTTEDEEQIIILPTIPLIRKKRKIKSILTNNQQESSYKMSIDDIPLAGRNVLNILTKCKKISGLNKEIEDNGRKSILKSFKIIKKILCSKQQQKLVMHVDQNIIKQIILVLKPVKHVVKLTQNGNSPFLFMVLLSAETLRNVMSSYDELINYDIAFESNKNLDELDDDLSEELEVDLNFWNFDSNQVDSQNSENEAEDFELRGTKPGELDRYLNFEYDKFKVDRNPLMFWKENQDKFLRLARYARCIHSIPATSASVERQFFGAGLIINER</sequence>
<feature type="non-terminal residue" evidence="2">
    <location>
        <position position="1"/>
    </location>
</feature>
<keyword evidence="3" id="KW-1185">Reference proteome</keyword>
<evidence type="ECO:0000313" key="3">
    <source>
        <dbReference type="Proteomes" id="UP000663828"/>
    </source>
</evidence>
<accession>A0A816GEM4</accession>
<name>A0A816GEM4_ADIRI</name>